<dbReference type="AlphaFoldDB" id="A0AAD6CU02"/>
<reference evidence="3 4" key="1">
    <citation type="journal article" date="2023" name="IMA Fungus">
        <title>Comparative genomic study of the Penicillium genus elucidates a diverse pangenome and 15 lateral gene transfer events.</title>
        <authorList>
            <person name="Petersen C."/>
            <person name="Sorensen T."/>
            <person name="Nielsen M.R."/>
            <person name="Sondergaard T.E."/>
            <person name="Sorensen J.L."/>
            <person name="Fitzpatrick D.A."/>
            <person name="Frisvad J.C."/>
            <person name="Nielsen K.L."/>
        </authorList>
    </citation>
    <scope>NUCLEOTIDE SEQUENCE [LARGE SCALE GENOMIC DNA]</scope>
    <source>
        <strain evidence="3 4">IBT 35679</strain>
    </source>
</reference>
<evidence type="ECO:0000313" key="4">
    <source>
        <dbReference type="Proteomes" id="UP001220324"/>
    </source>
</evidence>
<evidence type="ECO:0000259" key="2">
    <source>
        <dbReference type="Pfam" id="PF24800"/>
    </source>
</evidence>
<keyword evidence="1" id="KW-0472">Membrane</keyword>
<comment type="caution">
    <text evidence="3">The sequence shown here is derived from an EMBL/GenBank/DDBJ whole genome shotgun (WGS) entry which is preliminary data.</text>
</comment>
<sequence>MNGIFPADLAVYLFFLPIVLYIFLKHKWTGFLPWYYLNIFCVARIVGGALGVQGSNALAANIIQSVGISPLLLAVDGLVHEARVYRYPSKSPMLGWSVIIVTTGTMGAAMALSIVGALDIYEGTAKPDSYSLWKAGTALIVVIWVFQLLWSTISIFSRREVTHAPTFQGSTALLQGAIIALLFIGIRVIYVLVAVCTQRRDLSPVYGSTAVRVVLLFLPEVLATLTLIIVGLRTRHLQELKQ</sequence>
<organism evidence="3 4">
    <name type="scientific">Penicillium frequentans</name>
    <dbReference type="NCBI Taxonomy" id="3151616"/>
    <lineage>
        <taxon>Eukaryota</taxon>
        <taxon>Fungi</taxon>
        <taxon>Dikarya</taxon>
        <taxon>Ascomycota</taxon>
        <taxon>Pezizomycotina</taxon>
        <taxon>Eurotiomycetes</taxon>
        <taxon>Eurotiomycetidae</taxon>
        <taxon>Eurotiales</taxon>
        <taxon>Aspergillaceae</taxon>
        <taxon>Penicillium</taxon>
    </lineage>
</organism>
<feature type="domain" description="DUF7702" evidence="2">
    <location>
        <begin position="3"/>
        <end position="235"/>
    </location>
</feature>
<feature type="transmembrane region" description="Helical" evidence="1">
    <location>
        <begin position="130"/>
        <end position="150"/>
    </location>
</feature>
<dbReference type="Proteomes" id="UP001220324">
    <property type="component" value="Unassembled WGS sequence"/>
</dbReference>
<evidence type="ECO:0000256" key="1">
    <source>
        <dbReference type="SAM" id="Phobius"/>
    </source>
</evidence>
<feature type="transmembrane region" description="Helical" evidence="1">
    <location>
        <begin position="31"/>
        <end position="52"/>
    </location>
</feature>
<evidence type="ECO:0000313" key="3">
    <source>
        <dbReference type="EMBL" id="KAJ5537877.1"/>
    </source>
</evidence>
<name>A0AAD6CU02_9EURO</name>
<feature type="transmembrane region" description="Helical" evidence="1">
    <location>
        <begin position="171"/>
        <end position="193"/>
    </location>
</feature>
<dbReference type="InterPro" id="IPR056119">
    <property type="entry name" value="DUF7702"/>
</dbReference>
<proteinExistence type="predicted"/>
<accession>A0AAD6CU02</accession>
<dbReference type="EMBL" id="JAQIZZ010000006">
    <property type="protein sequence ID" value="KAJ5537877.1"/>
    <property type="molecule type" value="Genomic_DNA"/>
</dbReference>
<keyword evidence="4" id="KW-1185">Reference proteome</keyword>
<gene>
    <name evidence="3" type="ORF">N7494_007356</name>
</gene>
<keyword evidence="1" id="KW-1133">Transmembrane helix</keyword>
<feature type="transmembrane region" description="Helical" evidence="1">
    <location>
        <begin position="6"/>
        <end position="24"/>
    </location>
</feature>
<keyword evidence="1" id="KW-0812">Transmembrane</keyword>
<dbReference type="Pfam" id="PF24800">
    <property type="entry name" value="DUF7702"/>
    <property type="match status" value="1"/>
</dbReference>
<dbReference type="PANTHER" id="PTHR42109">
    <property type="entry name" value="UNPLACED GENOMIC SCAFFOLD UM_SCAF_CONTIG_1.265, WHOLE GENOME SHOTGUN SEQUENCE"/>
    <property type="match status" value="1"/>
</dbReference>
<feature type="transmembrane region" description="Helical" evidence="1">
    <location>
        <begin position="96"/>
        <end position="118"/>
    </location>
</feature>
<feature type="transmembrane region" description="Helical" evidence="1">
    <location>
        <begin position="213"/>
        <end position="232"/>
    </location>
</feature>
<dbReference type="PANTHER" id="PTHR42109:SF3">
    <property type="entry name" value="INTEGRAL MEMBRANE PROTEIN (AFU_ORTHOLOGUE AFUA_5G00100)"/>
    <property type="match status" value="1"/>
</dbReference>
<feature type="transmembrane region" description="Helical" evidence="1">
    <location>
        <begin position="58"/>
        <end position="75"/>
    </location>
</feature>
<protein>
    <submittedName>
        <fullName evidence="3">Integral membrane protein</fullName>
    </submittedName>
</protein>